<keyword evidence="2" id="KW-1185">Reference proteome</keyword>
<reference evidence="1 2" key="1">
    <citation type="submission" date="2015-07" db="EMBL/GenBank/DDBJ databases">
        <title>High-quality genome of monoxenous trypanosomatid Leptomonas pyrrhocoris.</title>
        <authorList>
            <person name="Flegontov P."/>
            <person name="Butenko A."/>
            <person name="Firsov S."/>
            <person name="Vlcek C."/>
            <person name="Logacheva M.D."/>
            <person name="Field M."/>
            <person name="Filatov D."/>
            <person name="Flegontova O."/>
            <person name="Gerasimov E."/>
            <person name="Jackson A.P."/>
            <person name="Kelly S."/>
            <person name="Opperdoes F."/>
            <person name="O'Reilly A."/>
            <person name="Votypka J."/>
            <person name="Yurchenko V."/>
            <person name="Lukes J."/>
        </authorList>
    </citation>
    <scope>NUCLEOTIDE SEQUENCE [LARGE SCALE GENOMIC DNA]</scope>
    <source>
        <strain evidence="1">H10</strain>
    </source>
</reference>
<accession>A0A0M9FNZ3</accession>
<organism evidence="1 2">
    <name type="scientific">Leptomonas pyrrhocoris</name>
    <name type="common">Firebug parasite</name>
    <dbReference type="NCBI Taxonomy" id="157538"/>
    <lineage>
        <taxon>Eukaryota</taxon>
        <taxon>Discoba</taxon>
        <taxon>Euglenozoa</taxon>
        <taxon>Kinetoplastea</taxon>
        <taxon>Metakinetoplastina</taxon>
        <taxon>Trypanosomatida</taxon>
        <taxon>Trypanosomatidae</taxon>
        <taxon>Leishmaniinae</taxon>
        <taxon>Leptomonas</taxon>
    </lineage>
</organism>
<evidence type="ECO:0000313" key="2">
    <source>
        <dbReference type="Proteomes" id="UP000037923"/>
    </source>
</evidence>
<dbReference type="AlphaFoldDB" id="A0A0M9FNZ3"/>
<dbReference type="VEuPathDB" id="TriTrypDB:LpyrH10_43_0070"/>
<dbReference type="OrthoDB" id="1517790at2759"/>
<dbReference type="EMBL" id="LGTL01000043">
    <property type="protein sequence ID" value="KPA73115.1"/>
    <property type="molecule type" value="Genomic_DNA"/>
</dbReference>
<proteinExistence type="predicted"/>
<comment type="caution">
    <text evidence="1">The sequence shown here is derived from an EMBL/GenBank/DDBJ whole genome shotgun (WGS) entry which is preliminary data.</text>
</comment>
<dbReference type="RefSeq" id="XP_015651554.1">
    <property type="nucleotide sequence ID" value="XM_015809872.1"/>
</dbReference>
<evidence type="ECO:0000313" key="1">
    <source>
        <dbReference type="EMBL" id="KPA73115.1"/>
    </source>
</evidence>
<dbReference type="GeneID" id="26910396"/>
<dbReference type="Proteomes" id="UP000037923">
    <property type="component" value="Unassembled WGS sequence"/>
</dbReference>
<sequence length="324" mass="35874">MHGRGKHGYFPSPSRVDVHIFFLFSPHFFSFASTGVSSQIKKEAVIVHTFSPILKLTHEQRPHTQTRTQVMAQLYVHYASHVADVNATLPYNAADADVRASLSRLYGDGLSQVVSFMDPQFITRHLRTLSAVCPQMRLDTEALTKRADVGENCRGVVTQDNHLIYRIASVKRGLTPQRLAESLWWADRCGLPLTVTVGNERRDVLASLTDRVRDRVEELQIYVDTVAASVQNFAAARDGQCGNFLCALLTFPNMTKLLIACSEADAGARASVDVNHALQCAAQLPISQLCIRGFMGLTNLSALAESQHLQHLTATRCRIQSVTE</sequence>
<gene>
    <name evidence="1" type="ORF">ABB37_10116</name>
</gene>
<protein>
    <submittedName>
        <fullName evidence="1">Uncharacterized protein</fullName>
    </submittedName>
</protein>
<feature type="non-terminal residue" evidence="1">
    <location>
        <position position="324"/>
    </location>
</feature>
<name>A0A0M9FNZ3_LEPPY</name>